<dbReference type="EMBL" id="CAJVPZ010073633">
    <property type="protein sequence ID" value="CAG8802387.1"/>
    <property type="molecule type" value="Genomic_DNA"/>
</dbReference>
<accession>A0A9N9P9L3</accession>
<proteinExistence type="predicted"/>
<name>A0A9N9P9L3_9GLOM</name>
<dbReference type="AlphaFoldDB" id="A0A9N9P9L3"/>
<evidence type="ECO:0000313" key="1">
    <source>
        <dbReference type="EMBL" id="CAG8802387.1"/>
    </source>
</evidence>
<sequence>NALKIILLKADDHYNKKNHQNETKELLSVANISRLKKGKILVKLKSKSNKKKKDLKAHKESMALL</sequence>
<feature type="non-terminal residue" evidence="1">
    <location>
        <position position="65"/>
    </location>
</feature>
<dbReference type="Proteomes" id="UP000789396">
    <property type="component" value="Unassembled WGS sequence"/>
</dbReference>
<gene>
    <name evidence="1" type="ORF">RFULGI_LOCUS17866</name>
</gene>
<protein>
    <submittedName>
        <fullName evidence="1">1892_t:CDS:1</fullName>
    </submittedName>
</protein>
<organism evidence="1 2">
    <name type="scientific">Racocetra fulgida</name>
    <dbReference type="NCBI Taxonomy" id="60492"/>
    <lineage>
        <taxon>Eukaryota</taxon>
        <taxon>Fungi</taxon>
        <taxon>Fungi incertae sedis</taxon>
        <taxon>Mucoromycota</taxon>
        <taxon>Glomeromycotina</taxon>
        <taxon>Glomeromycetes</taxon>
        <taxon>Diversisporales</taxon>
        <taxon>Gigasporaceae</taxon>
        <taxon>Racocetra</taxon>
    </lineage>
</organism>
<reference evidence="1" key="1">
    <citation type="submission" date="2021-06" db="EMBL/GenBank/DDBJ databases">
        <authorList>
            <person name="Kallberg Y."/>
            <person name="Tangrot J."/>
            <person name="Rosling A."/>
        </authorList>
    </citation>
    <scope>NUCLEOTIDE SEQUENCE</scope>
    <source>
        <strain evidence="1">IN212</strain>
    </source>
</reference>
<comment type="caution">
    <text evidence="1">The sequence shown here is derived from an EMBL/GenBank/DDBJ whole genome shotgun (WGS) entry which is preliminary data.</text>
</comment>
<evidence type="ECO:0000313" key="2">
    <source>
        <dbReference type="Proteomes" id="UP000789396"/>
    </source>
</evidence>
<feature type="non-terminal residue" evidence="1">
    <location>
        <position position="1"/>
    </location>
</feature>
<keyword evidence="2" id="KW-1185">Reference proteome</keyword>